<dbReference type="Pfam" id="PF00501">
    <property type="entry name" value="AMP-binding"/>
    <property type="match status" value="1"/>
</dbReference>
<dbReference type="Pfam" id="PF13193">
    <property type="entry name" value="AMP-binding_C"/>
    <property type="match status" value="1"/>
</dbReference>
<feature type="domain" description="AMP-binding enzyme C-terminal" evidence="2">
    <location>
        <begin position="420"/>
        <end position="495"/>
    </location>
</feature>
<dbReference type="InterPro" id="IPR042099">
    <property type="entry name" value="ANL_N_sf"/>
</dbReference>
<dbReference type="Proteomes" id="UP001195941">
    <property type="component" value="Unassembled WGS sequence"/>
</dbReference>
<dbReference type="InterPro" id="IPR000873">
    <property type="entry name" value="AMP-dep_synth/lig_dom"/>
</dbReference>
<dbReference type="RefSeq" id="WP_212701043.1">
    <property type="nucleotide sequence ID" value="NZ_JADMKU010000008.1"/>
</dbReference>
<feature type="domain" description="AMP-dependent synthetase/ligase" evidence="1">
    <location>
        <begin position="8"/>
        <end position="370"/>
    </location>
</feature>
<sequence>MNIAKLVERVVRLHSERPAIYVGTTQVSTYNEFGHRVATLAGALRDKLGLKPGDRVALAMLNCPEFLEIQYACWWAGLTLVPTNARLHPKELAYILEDSGAKVCFCTAEIGEAFLPQASDFLENGRLICVSSDEFQHLLKADPIAVTELTGGETAWLGYTSGTTGRPKGAMLSHKSLMTTALRHYSMEPVGPDDAKLYAAAMSHGAGAFGISYLLQGGRQIIPESKGFRPAEIYDLLSTFENVSMFGAPTMVMRLIDDPSLANAKIENLKTIIYGGGPMYVQDIKRAMAAIGNRFHQGYGLTEAPLTVSGLSKAMHGDVNHPRYDDHLGSVGVPFMGTEIVIRDEAGNPLPAGEVGEITIRGDVVMTGYLNRPEANAETLRDGWLYSGDVGLIDEEGFLTLKDRSKDLIISGGLNIYPREVEEALLTHPDVVEASVIGVPNREWGEETVAFVVTSEASKIGKDDLDTVCRDNLAGFKRPRRYEFVSELPKNNYGKVLKTDLRKAMEGVGEDA</sequence>
<dbReference type="PANTHER" id="PTHR43767:SF1">
    <property type="entry name" value="NONRIBOSOMAL PEPTIDE SYNTHASE PES1 (EUROFUNG)-RELATED"/>
    <property type="match status" value="1"/>
</dbReference>
<evidence type="ECO:0000313" key="4">
    <source>
        <dbReference type="Proteomes" id="UP001195941"/>
    </source>
</evidence>
<protein>
    <submittedName>
        <fullName evidence="3">AMP-binding protein</fullName>
    </submittedName>
</protein>
<name>A0ABS5HRR6_9RHOB</name>
<gene>
    <name evidence="3" type="ORF">IT775_10340</name>
</gene>
<dbReference type="PANTHER" id="PTHR43767">
    <property type="entry name" value="LONG-CHAIN-FATTY-ACID--COA LIGASE"/>
    <property type="match status" value="1"/>
</dbReference>
<comment type="caution">
    <text evidence="3">The sequence shown here is derived from an EMBL/GenBank/DDBJ whole genome shotgun (WGS) entry which is preliminary data.</text>
</comment>
<organism evidence="3 4">
    <name type="scientific">Thalassovita aquimarina</name>
    <dbReference type="NCBI Taxonomy" id="2785917"/>
    <lineage>
        <taxon>Bacteria</taxon>
        <taxon>Pseudomonadati</taxon>
        <taxon>Pseudomonadota</taxon>
        <taxon>Alphaproteobacteria</taxon>
        <taxon>Rhodobacterales</taxon>
        <taxon>Roseobacteraceae</taxon>
        <taxon>Thalassovita</taxon>
    </lineage>
</organism>
<evidence type="ECO:0000259" key="1">
    <source>
        <dbReference type="Pfam" id="PF00501"/>
    </source>
</evidence>
<dbReference type="EMBL" id="JADMKU010000008">
    <property type="protein sequence ID" value="MBR9651521.1"/>
    <property type="molecule type" value="Genomic_DNA"/>
</dbReference>
<dbReference type="PROSITE" id="PS00455">
    <property type="entry name" value="AMP_BINDING"/>
    <property type="match status" value="1"/>
</dbReference>
<dbReference type="InterPro" id="IPR045851">
    <property type="entry name" value="AMP-bd_C_sf"/>
</dbReference>
<dbReference type="Gene3D" id="3.30.300.30">
    <property type="match status" value="1"/>
</dbReference>
<evidence type="ECO:0000313" key="3">
    <source>
        <dbReference type="EMBL" id="MBR9651521.1"/>
    </source>
</evidence>
<dbReference type="InterPro" id="IPR020845">
    <property type="entry name" value="AMP-binding_CS"/>
</dbReference>
<accession>A0ABS5HRR6</accession>
<reference evidence="3 4" key="1">
    <citation type="journal article" date="2021" name="Arch. Microbiol.">
        <title>Thalassobius aquimarinus sp. nov., isolated from the Sea of Japan seashore.</title>
        <authorList>
            <person name="Kurilenko V.V."/>
            <person name="Romanenko L.A."/>
            <person name="Chernysheva N.Y."/>
            <person name="Velansky P.V."/>
            <person name="Tekutyeva L.A."/>
            <person name="Isaeva M.P."/>
            <person name="Mikhailov V.V."/>
        </authorList>
    </citation>
    <scope>NUCLEOTIDE SEQUENCE [LARGE SCALE GENOMIC DNA]</scope>
    <source>
        <strain evidence="3 4">KMM 8518</strain>
    </source>
</reference>
<dbReference type="Gene3D" id="3.40.50.12780">
    <property type="entry name" value="N-terminal domain of ligase-like"/>
    <property type="match status" value="1"/>
</dbReference>
<dbReference type="InterPro" id="IPR050237">
    <property type="entry name" value="ATP-dep_AMP-bd_enzyme"/>
</dbReference>
<proteinExistence type="predicted"/>
<keyword evidence="4" id="KW-1185">Reference proteome</keyword>
<evidence type="ECO:0000259" key="2">
    <source>
        <dbReference type="Pfam" id="PF13193"/>
    </source>
</evidence>
<dbReference type="SUPFAM" id="SSF56801">
    <property type="entry name" value="Acetyl-CoA synthetase-like"/>
    <property type="match status" value="1"/>
</dbReference>
<dbReference type="InterPro" id="IPR025110">
    <property type="entry name" value="AMP-bd_C"/>
</dbReference>